<evidence type="ECO:0000313" key="3">
    <source>
        <dbReference type="Proteomes" id="UP001153069"/>
    </source>
</evidence>
<organism evidence="2 3">
    <name type="scientific">Seminavis robusta</name>
    <dbReference type="NCBI Taxonomy" id="568900"/>
    <lineage>
        <taxon>Eukaryota</taxon>
        <taxon>Sar</taxon>
        <taxon>Stramenopiles</taxon>
        <taxon>Ochrophyta</taxon>
        <taxon>Bacillariophyta</taxon>
        <taxon>Bacillariophyceae</taxon>
        <taxon>Bacillariophycidae</taxon>
        <taxon>Naviculales</taxon>
        <taxon>Naviculaceae</taxon>
        <taxon>Seminavis</taxon>
    </lineage>
</organism>
<evidence type="ECO:0000256" key="1">
    <source>
        <dbReference type="SAM" id="MobiDB-lite"/>
    </source>
</evidence>
<name>A0A9N8ERJ2_9STRA</name>
<dbReference type="Proteomes" id="UP001153069">
    <property type="component" value="Unassembled WGS sequence"/>
</dbReference>
<dbReference type="EMBL" id="CAICTM010001631">
    <property type="protein sequence ID" value="CAB9525120.1"/>
    <property type="molecule type" value="Genomic_DNA"/>
</dbReference>
<comment type="caution">
    <text evidence="2">The sequence shown here is derived from an EMBL/GenBank/DDBJ whole genome shotgun (WGS) entry which is preliminary data.</text>
</comment>
<dbReference type="AlphaFoldDB" id="A0A9N8ERJ2"/>
<dbReference type="SUPFAM" id="SSF54427">
    <property type="entry name" value="NTF2-like"/>
    <property type="match status" value="1"/>
</dbReference>
<protein>
    <recommendedName>
        <fullName evidence="4">DUF4440 domain-containing protein</fullName>
    </recommendedName>
</protein>
<dbReference type="InterPro" id="IPR032710">
    <property type="entry name" value="NTF2-like_dom_sf"/>
</dbReference>
<evidence type="ECO:0000313" key="2">
    <source>
        <dbReference type="EMBL" id="CAB9525120.1"/>
    </source>
</evidence>
<sequence length="164" mass="18431">MSSSSSSSPQALDAEVRRLVGVYGAWCAGTVDRNREVFEAQLGESMSNDFYIIMPWGDVTSKEDFIAFLKFGYGRQTGMEVTVEDFKILQEFETKDHTTLTLVSYREMQTEPKKSDVIRQTTALMETVQDGSIQWRHIHLSWTQPPQEEGGAPASGGKHVRASF</sequence>
<accession>A0A9N8ERJ2</accession>
<evidence type="ECO:0008006" key="4">
    <source>
        <dbReference type="Google" id="ProtNLM"/>
    </source>
</evidence>
<dbReference type="Gene3D" id="3.10.450.50">
    <property type="match status" value="1"/>
</dbReference>
<gene>
    <name evidence="2" type="ORF">SEMRO_1633_G287350.1</name>
</gene>
<proteinExistence type="predicted"/>
<reference evidence="2" key="1">
    <citation type="submission" date="2020-06" db="EMBL/GenBank/DDBJ databases">
        <authorList>
            <consortium name="Plant Systems Biology data submission"/>
        </authorList>
    </citation>
    <scope>NUCLEOTIDE SEQUENCE</scope>
    <source>
        <strain evidence="2">D6</strain>
    </source>
</reference>
<feature type="region of interest" description="Disordered" evidence="1">
    <location>
        <begin position="144"/>
        <end position="164"/>
    </location>
</feature>
<keyword evidence="3" id="KW-1185">Reference proteome</keyword>